<dbReference type="SUPFAM" id="SSF52172">
    <property type="entry name" value="CheY-like"/>
    <property type="match status" value="1"/>
</dbReference>
<evidence type="ECO:0000259" key="9">
    <source>
        <dbReference type="PROSITE" id="PS01124"/>
    </source>
</evidence>
<dbReference type="PRINTS" id="PR00032">
    <property type="entry name" value="HTHARAC"/>
</dbReference>
<keyword evidence="6" id="KW-0238">DNA-binding</keyword>
<dbReference type="Pfam" id="PF00072">
    <property type="entry name" value="Response_reg"/>
    <property type="match status" value="1"/>
</dbReference>
<dbReference type="InterPro" id="IPR018062">
    <property type="entry name" value="HTH_AraC-typ_CS"/>
</dbReference>
<dbReference type="InterPro" id="IPR020449">
    <property type="entry name" value="Tscrpt_reg_AraC-type_HTH"/>
</dbReference>
<dbReference type="InterPro" id="IPR018060">
    <property type="entry name" value="HTH_AraC"/>
</dbReference>
<reference evidence="12" key="1">
    <citation type="journal article" date="2019" name="Int. J. Syst. Evol. Microbiol.">
        <title>The Global Catalogue of Microorganisms (GCM) 10K type strain sequencing project: providing services to taxonomists for standard genome sequencing and annotation.</title>
        <authorList>
            <consortium name="The Broad Institute Genomics Platform"/>
            <consortium name="The Broad Institute Genome Sequencing Center for Infectious Disease"/>
            <person name="Wu L."/>
            <person name="Ma J."/>
        </authorList>
    </citation>
    <scope>NUCLEOTIDE SEQUENCE [LARGE SCALE GENOMIC DNA]</scope>
    <source>
        <strain evidence="12">CGMCC 1.12769</strain>
    </source>
</reference>
<dbReference type="PANTHER" id="PTHR42713:SF3">
    <property type="entry name" value="TRANSCRIPTIONAL REGULATORY PROTEIN HPTR"/>
    <property type="match status" value="1"/>
</dbReference>
<dbReference type="InterPro" id="IPR051552">
    <property type="entry name" value="HptR"/>
</dbReference>
<evidence type="ECO:0000256" key="5">
    <source>
        <dbReference type="ARBA" id="ARBA00023015"/>
    </source>
</evidence>
<dbReference type="SMART" id="SM00448">
    <property type="entry name" value="REC"/>
    <property type="match status" value="1"/>
</dbReference>
<dbReference type="Gene3D" id="1.10.10.60">
    <property type="entry name" value="Homeodomain-like"/>
    <property type="match status" value="2"/>
</dbReference>
<evidence type="ECO:0000256" key="6">
    <source>
        <dbReference type="ARBA" id="ARBA00023125"/>
    </source>
</evidence>
<dbReference type="SMART" id="SM00342">
    <property type="entry name" value="HTH_ARAC"/>
    <property type="match status" value="1"/>
</dbReference>
<dbReference type="InterPro" id="IPR009057">
    <property type="entry name" value="Homeodomain-like_sf"/>
</dbReference>
<dbReference type="PROSITE" id="PS01124">
    <property type="entry name" value="HTH_ARAC_FAMILY_2"/>
    <property type="match status" value="1"/>
</dbReference>
<keyword evidence="2" id="KW-0963">Cytoplasm</keyword>
<keyword evidence="12" id="KW-1185">Reference proteome</keyword>
<dbReference type="CDD" id="cd17536">
    <property type="entry name" value="REC_YesN-like"/>
    <property type="match status" value="1"/>
</dbReference>
<keyword evidence="3 8" id="KW-0597">Phosphoprotein</keyword>
<evidence type="ECO:0000256" key="2">
    <source>
        <dbReference type="ARBA" id="ARBA00022490"/>
    </source>
</evidence>
<evidence type="ECO:0000256" key="1">
    <source>
        <dbReference type="ARBA" id="ARBA00004496"/>
    </source>
</evidence>
<feature type="modified residue" description="4-aspartylphosphate" evidence="8">
    <location>
        <position position="55"/>
    </location>
</feature>
<gene>
    <name evidence="11" type="ORF">GCM10008013_09780</name>
</gene>
<dbReference type="InterPro" id="IPR001789">
    <property type="entry name" value="Sig_transdc_resp-reg_receiver"/>
</dbReference>
<dbReference type="RefSeq" id="WP_188536368.1">
    <property type="nucleotide sequence ID" value="NZ_BMFT01000001.1"/>
</dbReference>
<dbReference type="InterPro" id="IPR011006">
    <property type="entry name" value="CheY-like_superfamily"/>
</dbReference>
<keyword evidence="4" id="KW-0902">Two-component regulatory system</keyword>
<feature type="domain" description="Response regulatory" evidence="10">
    <location>
        <begin position="3"/>
        <end position="120"/>
    </location>
</feature>
<dbReference type="SUPFAM" id="SSF46689">
    <property type="entry name" value="Homeodomain-like"/>
    <property type="match status" value="1"/>
</dbReference>
<dbReference type="Proteomes" id="UP000659344">
    <property type="component" value="Unassembled WGS sequence"/>
</dbReference>
<evidence type="ECO:0000259" key="10">
    <source>
        <dbReference type="PROSITE" id="PS50110"/>
    </source>
</evidence>
<accession>A0ABQ1Y7W5</accession>
<dbReference type="PANTHER" id="PTHR42713">
    <property type="entry name" value="HISTIDINE KINASE-RELATED"/>
    <property type="match status" value="1"/>
</dbReference>
<evidence type="ECO:0000313" key="12">
    <source>
        <dbReference type="Proteomes" id="UP000659344"/>
    </source>
</evidence>
<evidence type="ECO:0000256" key="3">
    <source>
        <dbReference type="ARBA" id="ARBA00022553"/>
    </source>
</evidence>
<feature type="domain" description="HTH araC/xylS-type" evidence="9">
    <location>
        <begin position="448"/>
        <end position="546"/>
    </location>
</feature>
<keyword evidence="7" id="KW-0804">Transcription</keyword>
<sequence length="546" mass="64044">MINILLVDDETYVTESLALTIPWQEIGVEQVYRAASGKEALAILEMHDIDIVVTDIRMPGMTGLELIKVIMEEWPHIQCMLLTGYSDFEYARKAIQLQAFDYILKPVDDEEFVHSIVQMIETLKDEWEKADKYHTLLYHLKSDYGVLRGNLLHDLLLGRHLSSKSLESKLSQYEIPFTVDQQTSFILLQYGNPYDESDRNSMTLMEYAVGKMAEEIFSESMHVWYGKAPHDCLILMVQLKRETEQELSQLTDYKLARRRLLESLMKKFCEEAGNYLNADLSLMVSGWFHFPGEIAATYRRGISSYYSSRNYAFGEVVYLEDQLQITDMKINLNEFMYKPPTLIHLLESKQWDSAAEKITEVFAHLGKVNYSREHLYEVFLYITNAFMYTAHKQGQFIYEIDHSSMDMLHDPYVVQSLDKLQGWSIQMLEKLRSELTVSDEYAKSNLVKQVQELVSEMHRQDISVKTIADKVYLHPVYLSKVYKAETGESLSNYIIRMRMEQAHYLLKHSHKKIYEITEELGYQNPQYFSKIFRKFYGMTPQEFRDQ</sequence>
<comment type="caution">
    <text evidence="11">The sequence shown here is derived from an EMBL/GenBank/DDBJ whole genome shotgun (WGS) entry which is preliminary data.</text>
</comment>
<comment type="subcellular location">
    <subcellularLocation>
        <location evidence="1">Cytoplasm</location>
    </subcellularLocation>
</comment>
<dbReference type="PROSITE" id="PS50110">
    <property type="entry name" value="RESPONSE_REGULATORY"/>
    <property type="match status" value="1"/>
</dbReference>
<evidence type="ECO:0000256" key="7">
    <source>
        <dbReference type="ARBA" id="ARBA00023163"/>
    </source>
</evidence>
<dbReference type="EMBL" id="BMFT01000001">
    <property type="protein sequence ID" value="GGH15505.1"/>
    <property type="molecule type" value="Genomic_DNA"/>
</dbReference>
<evidence type="ECO:0000313" key="11">
    <source>
        <dbReference type="EMBL" id="GGH15505.1"/>
    </source>
</evidence>
<dbReference type="Pfam" id="PF12833">
    <property type="entry name" value="HTH_18"/>
    <property type="match status" value="1"/>
</dbReference>
<name>A0ABQ1Y7W5_9BACL</name>
<organism evidence="11 12">
    <name type="scientific">Paenibacillus segetis</name>
    <dbReference type="NCBI Taxonomy" id="1325360"/>
    <lineage>
        <taxon>Bacteria</taxon>
        <taxon>Bacillati</taxon>
        <taxon>Bacillota</taxon>
        <taxon>Bacilli</taxon>
        <taxon>Bacillales</taxon>
        <taxon>Paenibacillaceae</taxon>
        <taxon>Paenibacillus</taxon>
    </lineage>
</organism>
<proteinExistence type="predicted"/>
<protein>
    <submittedName>
        <fullName evidence="11">Two-component sensor response regulator</fullName>
    </submittedName>
</protein>
<evidence type="ECO:0000256" key="8">
    <source>
        <dbReference type="PROSITE-ProRule" id="PRU00169"/>
    </source>
</evidence>
<evidence type="ECO:0000256" key="4">
    <source>
        <dbReference type="ARBA" id="ARBA00023012"/>
    </source>
</evidence>
<dbReference type="PROSITE" id="PS00041">
    <property type="entry name" value="HTH_ARAC_FAMILY_1"/>
    <property type="match status" value="1"/>
</dbReference>
<keyword evidence="5" id="KW-0805">Transcription regulation</keyword>
<dbReference type="Gene3D" id="3.40.50.2300">
    <property type="match status" value="1"/>
</dbReference>